<keyword evidence="3" id="KW-1185">Reference proteome</keyword>
<reference evidence="2" key="1">
    <citation type="submission" date="2020-03" db="EMBL/GenBank/DDBJ databases">
        <title>Draft sequencing of Paenibacilllus sp. S3N08.</title>
        <authorList>
            <person name="Kim D.-U."/>
        </authorList>
    </citation>
    <scope>NUCLEOTIDE SEQUENCE</scope>
    <source>
        <strain evidence="2">S3N08</strain>
    </source>
</reference>
<dbReference type="InterPro" id="IPR029016">
    <property type="entry name" value="GAF-like_dom_sf"/>
</dbReference>
<dbReference type="SUPFAM" id="SSF55781">
    <property type="entry name" value="GAF domain-like"/>
    <property type="match status" value="1"/>
</dbReference>
<dbReference type="Gene3D" id="3.30.450.40">
    <property type="match status" value="1"/>
</dbReference>
<dbReference type="PROSITE" id="PS51078">
    <property type="entry name" value="ICLR_ED"/>
    <property type="match status" value="1"/>
</dbReference>
<evidence type="ECO:0000259" key="1">
    <source>
        <dbReference type="PROSITE" id="PS51078"/>
    </source>
</evidence>
<proteinExistence type="predicted"/>
<comment type="caution">
    <text evidence="2">The sequence shown here is derived from an EMBL/GenBank/DDBJ whole genome shotgun (WGS) entry which is preliminary data.</text>
</comment>
<feature type="domain" description="IclR-ED" evidence="1">
    <location>
        <begin position="1"/>
        <end position="66"/>
    </location>
</feature>
<dbReference type="Pfam" id="PF01614">
    <property type="entry name" value="IclR_C"/>
    <property type="match status" value="1"/>
</dbReference>
<dbReference type="EMBL" id="JAAOIW010000004">
    <property type="protein sequence ID" value="NHN30591.1"/>
    <property type="molecule type" value="Genomic_DNA"/>
</dbReference>
<dbReference type="InterPro" id="IPR014757">
    <property type="entry name" value="Tscrpt_reg_IclR_C"/>
</dbReference>
<name>A0ABX0J439_9BACL</name>
<accession>A0ABX0J439</accession>
<organism evidence="2 3">
    <name type="scientific">Paenibacillus agricola</name>
    <dbReference type="NCBI Taxonomy" id="2716264"/>
    <lineage>
        <taxon>Bacteria</taxon>
        <taxon>Bacillati</taxon>
        <taxon>Bacillota</taxon>
        <taxon>Bacilli</taxon>
        <taxon>Bacillales</taxon>
        <taxon>Paenibacillaceae</taxon>
        <taxon>Paenibacillus</taxon>
    </lineage>
</organism>
<evidence type="ECO:0000313" key="3">
    <source>
        <dbReference type="Proteomes" id="UP001165962"/>
    </source>
</evidence>
<dbReference type="Proteomes" id="UP001165962">
    <property type="component" value="Unassembled WGS sequence"/>
</dbReference>
<gene>
    <name evidence="2" type="ORF">G9U52_12190</name>
</gene>
<dbReference type="RefSeq" id="WP_166150705.1">
    <property type="nucleotide sequence ID" value="NZ_JAAOIW010000004.1"/>
</dbReference>
<protein>
    <recommendedName>
        <fullName evidence="1">IclR-ED domain-containing protein</fullName>
    </recommendedName>
</protein>
<sequence>MHKELCHSKLEDHSSAVAAPIFDVKGNVVAGLSLAGSDMRFQQEHIAELSAKVMETAKLISSKLGWKQSWVRGE</sequence>
<evidence type="ECO:0000313" key="2">
    <source>
        <dbReference type="EMBL" id="NHN30591.1"/>
    </source>
</evidence>